<organism evidence="2 3">
    <name type="scientific">Danaus chrysippus</name>
    <name type="common">African queen</name>
    <dbReference type="NCBI Taxonomy" id="151541"/>
    <lineage>
        <taxon>Eukaryota</taxon>
        <taxon>Metazoa</taxon>
        <taxon>Ecdysozoa</taxon>
        <taxon>Arthropoda</taxon>
        <taxon>Hexapoda</taxon>
        <taxon>Insecta</taxon>
        <taxon>Pterygota</taxon>
        <taxon>Neoptera</taxon>
        <taxon>Endopterygota</taxon>
        <taxon>Lepidoptera</taxon>
        <taxon>Glossata</taxon>
        <taxon>Ditrysia</taxon>
        <taxon>Papilionoidea</taxon>
        <taxon>Nymphalidae</taxon>
        <taxon>Danainae</taxon>
        <taxon>Danaini</taxon>
        <taxon>Danaina</taxon>
        <taxon>Danaus</taxon>
        <taxon>Anosia</taxon>
    </lineage>
</organism>
<accession>A0A8J2QPT2</accession>
<name>A0A8J2QPT2_9NEOP</name>
<dbReference type="OrthoDB" id="10466832at2759"/>
<keyword evidence="1" id="KW-1133">Transmembrane helix</keyword>
<evidence type="ECO:0000313" key="3">
    <source>
        <dbReference type="Proteomes" id="UP000789524"/>
    </source>
</evidence>
<dbReference type="Proteomes" id="UP000789524">
    <property type="component" value="Unassembled WGS sequence"/>
</dbReference>
<gene>
    <name evidence="2" type="ORF">DCHRY22_LOCUS5763</name>
</gene>
<reference evidence="2" key="1">
    <citation type="submission" date="2021-09" db="EMBL/GenBank/DDBJ databases">
        <authorList>
            <person name="Martin H S."/>
        </authorList>
    </citation>
    <scope>NUCLEOTIDE SEQUENCE</scope>
</reference>
<evidence type="ECO:0000313" key="2">
    <source>
        <dbReference type="EMBL" id="CAG9564827.1"/>
    </source>
</evidence>
<proteinExistence type="predicted"/>
<keyword evidence="1" id="KW-0812">Transmembrane</keyword>
<feature type="transmembrane region" description="Helical" evidence="1">
    <location>
        <begin position="20"/>
        <end position="48"/>
    </location>
</feature>
<dbReference type="EMBL" id="CAKASE010000051">
    <property type="protein sequence ID" value="CAG9564827.1"/>
    <property type="molecule type" value="Genomic_DNA"/>
</dbReference>
<dbReference type="AlphaFoldDB" id="A0A8J2QPT2"/>
<protein>
    <submittedName>
        <fullName evidence="2">(African queen) hypothetical protein</fullName>
    </submittedName>
</protein>
<keyword evidence="3" id="KW-1185">Reference proteome</keyword>
<keyword evidence="1" id="KW-0472">Membrane</keyword>
<evidence type="ECO:0000256" key="1">
    <source>
        <dbReference type="SAM" id="Phobius"/>
    </source>
</evidence>
<comment type="caution">
    <text evidence="2">The sequence shown here is derived from an EMBL/GenBank/DDBJ whole genome shotgun (WGS) entry which is preliminary data.</text>
</comment>
<sequence length="66" mass="7868">MWTYSSVELPSSRVNRTERFRIYLSECIVCFCILFFIVCVGLLLYLFFHLYSTVTKARKMETLIES</sequence>